<evidence type="ECO:0000313" key="8">
    <source>
        <dbReference type="EMBL" id="KKD37682.1"/>
    </source>
</evidence>
<dbReference type="PROSITE" id="PS00094">
    <property type="entry name" value="C5_MTASE_1"/>
    <property type="match status" value="1"/>
</dbReference>
<dbReference type="GO" id="GO:0032259">
    <property type="term" value="P:methylation"/>
    <property type="evidence" value="ECO:0007669"/>
    <property type="project" value="UniProtKB-KW"/>
</dbReference>
<dbReference type="PRINTS" id="PR00105">
    <property type="entry name" value="C5METTRFRASE"/>
</dbReference>
<evidence type="ECO:0000313" key="9">
    <source>
        <dbReference type="Proteomes" id="UP000033607"/>
    </source>
</evidence>
<keyword evidence="2 5" id="KW-0808">Transferase</keyword>
<comment type="similarity">
    <text evidence="5 6">Belongs to the class I-like SAM-binding methyltransferase superfamily. C5-methyltransferase family.</text>
</comment>
<evidence type="ECO:0000256" key="3">
    <source>
        <dbReference type="ARBA" id="ARBA00022691"/>
    </source>
</evidence>
<organism evidence="8 9">
    <name type="scientific">Limnoraphis robusta CS-951</name>
    <dbReference type="NCBI Taxonomy" id="1637645"/>
    <lineage>
        <taxon>Bacteria</taxon>
        <taxon>Bacillati</taxon>
        <taxon>Cyanobacteriota</taxon>
        <taxon>Cyanophyceae</taxon>
        <taxon>Oscillatoriophycideae</taxon>
        <taxon>Oscillatoriales</taxon>
        <taxon>Sirenicapillariaceae</taxon>
        <taxon>Limnoraphis</taxon>
    </lineage>
</organism>
<keyword evidence="4" id="KW-0680">Restriction system</keyword>
<reference evidence="8 9" key="1">
    <citation type="submission" date="2015-06" db="EMBL/GenBank/DDBJ databases">
        <title>Draft genome assembly of filamentous brackish cyanobacterium Limnoraphis robusta strain CS-951.</title>
        <authorList>
            <person name="Willis A."/>
            <person name="Parks M."/>
            <person name="Burford M.A."/>
        </authorList>
    </citation>
    <scope>NUCLEOTIDE SEQUENCE [LARGE SCALE GENOMIC DNA]</scope>
    <source>
        <strain evidence="8 9">CS-951</strain>
    </source>
</reference>
<dbReference type="GO" id="GO:0009307">
    <property type="term" value="P:DNA restriction-modification system"/>
    <property type="evidence" value="ECO:0007669"/>
    <property type="project" value="UniProtKB-KW"/>
</dbReference>
<keyword evidence="1 5" id="KW-0489">Methyltransferase</keyword>
<dbReference type="PANTHER" id="PTHR46098:SF1">
    <property type="entry name" value="TRNA (CYTOSINE(38)-C(5))-METHYLTRANSFERASE"/>
    <property type="match status" value="1"/>
</dbReference>
<feature type="active site" evidence="5">
    <location>
        <position position="79"/>
    </location>
</feature>
<dbReference type="Gene3D" id="3.40.50.150">
    <property type="entry name" value="Vaccinia Virus protein VP39"/>
    <property type="match status" value="1"/>
</dbReference>
<name>A0A0F5YGC2_9CYAN</name>
<comment type="catalytic activity">
    <reaction evidence="7">
        <text>a 2'-deoxycytidine in DNA + S-adenosyl-L-methionine = a 5-methyl-2'-deoxycytidine in DNA + S-adenosyl-L-homocysteine + H(+)</text>
        <dbReference type="Rhea" id="RHEA:13681"/>
        <dbReference type="Rhea" id="RHEA-COMP:11369"/>
        <dbReference type="Rhea" id="RHEA-COMP:11370"/>
        <dbReference type="ChEBI" id="CHEBI:15378"/>
        <dbReference type="ChEBI" id="CHEBI:57856"/>
        <dbReference type="ChEBI" id="CHEBI:59789"/>
        <dbReference type="ChEBI" id="CHEBI:85452"/>
        <dbReference type="ChEBI" id="CHEBI:85454"/>
        <dbReference type="EC" id="2.1.1.37"/>
    </reaction>
</comment>
<dbReference type="PROSITE" id="PS00095">
    <property type="entry name" value="C5_MTASE_2"/>
    <property type="match status" value="1"/>
</dbReference>
<protein>
    <recommendedName>
        <fullName evidence="7">Cytosine-specific methyltransferase</fullName>
        <ecNumber evidence="7">2.1.1.37</ecNumber>
    </recommendedName>
</protein>
<dbReference type="InterPro" id="IPR029063">
    <property type="entry name" value="SAM-dependent_MTases_sf"/>
</dbReference>
<dbReference type="CDD" id="cd00315">
    <property type="entry name" value="Cyt_C5_DNA_methylase"/>
    <property type="match status" value="1"/>
</dbReference>
<dbReference type="InterPro" id="IPR031303">
    <property type="entry name" value="C5_meth_CS"/>
</dbReference>
<sequence length="328" mass="37458">MSNRLTKYNFTFIDLFAGIGGIRLPFEELGGKCVFSSEWDEAAQKTYQANFGECPLGDITTIDPCLIPQHDILLAGFPCQAFSIIGKMAGFNEARGTLFYNIEMILREHLPQAFLLENVKQLRTHDKGKTFKVITELLQNLGYHIYTEVLNALDFGLPQKRERTYIVGFLDNINFDFPKPVKKRMSLSDILEPDEKVDQSLFASEFIQQKRINKLKVKPFYPSIWHENKSGNISVLPYSCALRSGASYNYLLVNGVRRLSSRELLRLQGFPESFKIVVSHAEIRKQTGNSVPVPVVRAIAKQMLKALEEKQPVPEEPRQLFIDFAKFE</sequence>
<proteinExistence type="inferred from homology"/>
<dbReference type="NCBIfam" id="TIGR00675">
    <property type="entry name" value="dcm"/>
    <property type="match status" value="1"/>
</dbReference>
<dbReference type="PANTHER" id="PTHR46098">
    <property type="entry name" value="TRNA (CYTOSINE(38)-C(5))-METHYLTRANSFERASE"/>
    <property type="match status" value="1"/>
</dbReference>
<evidence type="ECO:0000256" key="4">
    <source>
        <dbReference type="ARBA" id="ARBA00022747"/>
    </source>
</evidence>
<dbReference type="PATRIC" id="fig|1637645.4.peg.4214"/>
<evidence type="ECO:0000256" key="2">
    <source>
        <dbReference type="ARBA" id="ARBA00022679"/>
    </source>
</evidence>
<dbReference type="Pfam" id="PF00145">
    <property type="entry name" value="DNA_methylase"/>
    <property type="match status" value="1"/>
</dbReference>
<dbReference type="SUPFAM" id="SSF53335">
    <property type="entry name" value="S-adenosyl-L-methionine-dependent methyltransferases"/>
    <property type="match status" value="1"/>
</dbReference>
<accession>A0A0F5YGC2</accession>
<dbReference type="GO" id="GO:0003886">
    <property type="term" value="F:DNA (cytosine-5-)-methyltransferase activity"/>
    <property type="evidence" value="ECO:0007669"/>
    <property type="project" value="UniProtKB-EC"/>
</dbReference>
<keyword evidence="3 5" id="KW-0949">S-adenosyl-L-methionine</keyword>
<dbReference type="InterPro" id="IPR050750">
    <property type="entry name" value="C5-MTase"/>
</dbReference>
<gene>
    <name evidence="8" type="ORF">WN50_13010</name>
</gene>
<dbReference type="PROSITE" id="PS51679">
    <property type="entry name" value="SAM_MT_C5"/>
    <property type="match status" value="1"/>
</dbReference>
<dbReference type="RefSeq" id="WP_046278975.1">
    <property type="nucleotide sequence ID" value="NZ_LATL02000213.1"/>
</dbReference>
<comment type="caution">
    <text evidence="8">The sequence shown here is derived from an EMBL/GenBank/DDBJ whole genome shotgun (WGS) entry which is preliminary data.</text>
</comment>
<dbReference type="InterPro" id="IPR018117">
    <property type="entry name" value="C5_DNA_meth_AS"/>
</dbReference>
<dbReference type="EMBL" id="LATL02000213">
    <property type="protein sequence ID" value="KKD37682.1"/>
    <property type="molecule type" value="Genomic_DNA"/>
</dbReference>
<dbReference type="OrthoDB" id="9813719at2"/>
<evidence type="ECO:0000256" key="7">
    <source>
        <dbReference type="RuleBase" id="RU000417"/>
    </source>
</evidence>
<dbReference type="InterPro" id="IPR001525">
    <property type="entry name" value="C5_MeTfrase"/>
</dbReference>
<evidence type="ECO:0000256" key="1">
    <source>
        <dbReference type="ARBA" id="ARBA00022603"/>
    </source>
</evidence>
<evidence type="ECO:0000256" key="5">
    <source>
        <dbReference type="PROSITE-ProRule" id="PRU01016"/>
    </source>
</evidence>
<evidence type="ECO:0000256" key="6">
    <source>
        <dbReference type="RuleBase" id="RU000416"/>
    </source>
</evidence>
<dbReference type="EC" id="2.1.1.37" evidence="7"/>
<dbReference type="Proteomes" id="UP000033607">
    <property type="component" value="Unassembled WGS sequence"/>
</dbReference>
<dbReference type="AlphaFoldDB" id="A0A0F5YGC2"/>
<dbReference type="Gene3D" id="3.90.120.10">
    <property type="entry name" value="DNA Methylase, subunit A, domain 2"/>
    <property type="match status" value="1"/>
</dbReference>